<sequence length="189" mass="20881">MTAIAEHGFALAGGSALIDYGIVSRDTDDNDPFSNRWDVNAFNAAHEAIMTACDRHGWDATTTLAEDFRRQIFVDAGTGSPVTVDIVERSHDPHRRAGGALRLVFDDVVGGKGVAVAESARGRDFDDLAHIIETPGWSLDRVEQAMQAIKYADAVTRFRANLARFRRGEFDDDIRNSGFDPEFCHRILD</sequence>
<reference evidence="1" key="1">
    <citation type="submission" date="2023-06" db="EMBL/GenBank/DDBJ databases">
        <title>Itaconate inhibition of nontuberculous mycobacteria.</title>
        <authorList>
            <person name="Breen P."/>
            <person name="Zimbric M."/>
            <person name="Caverly L."/>
        </authorList>
    </citation>
    <scope>NUCLEOTIDE SEQUENCE</scope>
    <source>
        <strain evidence="1">FLAC1071</strain>
    </source>
</reference>
<protein>
    <recommendedName>
        <fullName evidence="3">Nucleotidyl transferase AbiEii/AbiGii toxin family protein</fullName>
    </recommendedName>
</protein>
<name>A0ABT7P976_MYCIT</name>
<gene>
    <name evidence="1" type="ORF">QRB35_28115</name>
</gene>
<proteinExistence type="predicted"/>
<accession>A0ABT7P976</accession>
<dbReference type="EMBL" id="JASZZX010000048">
    <property type="protein sequence ID" value="MDM3929849.1"/>
    <property type="molecule type" value="Genomic_DNA"/>
</dbReference>
<evidence type="ECO:0000313" key="1">
    <source>
        <dbReference type="EMBL" id="MDM3929849.1"/>
    </source>
</evidence>
<dbReference type="Proteomes" id="UP001529272">
    <property type="component" value="Unassembled WGS sequence"/>
</dbReference>
<organism evidence="1 2">
    <name type="scientific">Mycobacterium intracellulare subsp. chimaera</name>
    <dbReference type="NCBI Taxonomy" id="222805"/>
    <lineage>
        <taxon>Bacteria</taxon>
        <taxon>Bacillati</taxon>
        <taxon>Actinomycetota</taxon>
        <taxon>Actinomycetes</taxon>
        <taxon>Mycobacteriales</taxon>
        <taxon>Mycobacteriaceae</taxon>
        <taxon>Mycobacterium</taxon>
        <taxon>Mycobacterium avium complex (MAC)</taxon>
    </lineage>
</organism>
<dbReference type="RefSeq" id="WP_289115703.1">
    <property type="nucleotide sequence ID" value="NZ_JASZZX010000048.1"/>
</dbReference>
<reference evidence="1" key="2">
    <citation type="submission" date="2023-06" db="EMBL/GenBank/DDBJ databases">
        <authorList>
            <person name="Spilker T."/>
        </authorList>
    </citation>
    <scope>NUCLEOTIDE SEQUENCE</scope>
    <source>
        <strain evidence="1">FLAC1071</strain>
    </source>
</reference>
<comment type="caution">
    <text evidence="1">The sequence shown here is derived from an EMBL/GenBank/DDBJ whole genome shotgun (WGS) entry which is preliminary data.</text>
</comment>
<keyword evidence="2" id="KW-1185">Reference proteome</keyword>
<evidence type="ECO:0000313" key="2">
    <source>
        <dbReference type="Proteomes" id="UP001529272"/>
    </source>
</evidence>
<evidence type="ECO:0008006" key="3">
    <source>
        <dbReference type="Google" id="ProtNLM"/>
    </source>
</evidence>